<feature type="transmembrane region" description="Helical" evidence="1">
    <location>
        <begin position="14"/>
        <end position="35"/>
    </location>
</feature>
<gene>
    <name evidence="2" type="ORF">DXD79_11455</name>
</gene>
<name>A0A374P7M9_9FIRM</name>
<organism evidence="2 3">
    <name type="scientific">Hungatella hathewayi</name>
    <dbReference type="NCBI Taxonomy" id="154046"/>
    <lineage>
        <taxon>Bacteria</taxon>
        <taxon>Bacillati</taxon>
        <taxon>Bacillota</taxon>
        <taxon>Clostridia</taxon>
        <taxon>Lachnospirales</taxon>
        <taxon>Lachnospiraceae</taxon>
        <taxon>Hungatella</taxon>
    </lineage>
</organism>
<dbReference type="InterPro" id="IPR029787">
    <property type="entry name" value="Nucleotide_cyclase"/>
</dbReference>
<protein>
    <submittedName>
        <fullName evidence="2">GGDEF domain-containing protein</fullName>
    </submittedName>
</protein>
<feature type="transmembrane region" description="Helical" evidence="1">
    <location>
        <begin position="255"/>
        <end position="276"/>
    </location>
</feature>
<keyword evidence="1" id="KW-0472">Membrane</keyword>
<accession>A0A374P7M9</accession>
<dbReference type="Proteomes" id="UP000263014">
    <property type="component" value="Unassembled WGS sequence"/>
</dbReference>
<dbReference type="AlphaFoldDB" id="A0A374P7M9"/>
<dbReference type="RefSeq" id="WP_117631825.1">
    <property type="nucleotide sequence ID" value="NZ_QSRE01000007.1"/>
</dbReference>
<keyword evidence="1" id="KW-0812">Transmembrane</keyword>
<comment type="caution">
    <text evidence="2">The sequence shown here is derived from an EMBL/GenBank/DDBJ whole genome shotgun (WGS) entry which is preliminary data.</text>
</comment>
<dbReference type="InterPro" id="IPR043128">
    <property type="entry name" value="Rev_trsase/Diguanyl_cyclase"/>
</dbReference>
<evidence type="ECO:0000313" key="3">
    <source>
        <dbReference type="Proteomes" id="UP000263014"/>
    </source>
</evidence>
<evidence type="ECO:0000256" key="1">
    <source>
        <dbReference type="SAM" id="Phobius"/>
    </source>
</evidence>
<dbReference type="SUPFAM" id="SSF55073">
    <property type="entry name" value="Nucleotide cyclase"/>
    <property type="match status" value="1"/>
</dbReference>
<sequence length="445" mass="50568">MENNTMFFKDKRKWIPFGILIVFVIGTAVLVRSEIQSASVQKRQKEAQTALSFFYENLSVNFEKLNYAKQLSYTDPYLDRDLTLFEQVSLRLLAEYSAIEAIAYFEGDTLTAVYPKEEYGEVVGKELREFSYSYTLAKVIKDGVIEGPEQLGVNQKDVFLFLYPMIVENEYKGEIAAALDRDYVISQMGLGFLEEAGYDYELWRVNSMGENKNVIAVSDSSIDFSDAVKFTFSLPAVWTLSIIPENGWFSVKQRVAVNVCCGAAALLIIALAMLAWRITEQKREIYKAGYTEPDSGLYTVEGFCNFVDRRIGRRPQTSLCVLYVRLSNFRRLSGAASREEVLAYLGRIRGSIGENFPAGTLAARLGEEVIAIALFEDRESGAAEEMIEEFVLQLFWKRSMNGKKEFVNPEYCTVSYSADGSHAAELLRHAAERFEREFKEKEQMV</sequence>
<proteinExistence type="predicted"/>
<keyword evidence="1" id="KW-1133">Transmembrane helix</keyword>
<reference evidence="2 3" key="1">
    <citation type="submission" date="2018-08" db="EMBL/GenBank/DDBJ databases">
        <title>A genome reference for cultivated species of the human gut microbiota.</title>
        <authorList>
            <person name="Zou Y."/>
            <person name="Xue W."/>
            <person name="Luo G."/>
        </authorList>
    </citation>
    <scope>NUCLEOTIDE SEQUENCE [LARGE SCALE GENOMIC DNA]</scope>
    <source>
        <strain evidence="2 3">TM09-12</strain>
    </source>
</reference>
<dbReference type="Gene3D" id="3.30.70.270">
    <property type="match status" value="1"/>
</dbReference>
<dbReference type="EMBL" id="QSON01000005">
    <property type="protein sequence ID" value="RGJ04550.1"/>
    <property type="molecule type" value="Genomic_DNA"/>
</dbReference>
<evidence type="ECO:0000313" key="2">
    <source>
        <dbReference type="EMBL" id="RGJ04550.1"/>
    </source>
</evidence>